<comment type="caution">
    <text evidence="3">The sequence shown here is derived from an EMBL/GenBank/DDBJ whole genome shotgun (WGS) entry which is preliminary data.</text>
</comment>
<sequence>MLPKGSYRSRVSKQLDLKLAMKYPLVPLVNDLTFPLLFFWFCLPFGLLLILLIIWLHLLLNEAQLPCAKEIKKPSSDQSDDNADPKSENESTGNKSWSEMPAVEFQKDMWMKAPMGPRPAYLSSKPRVQTKGLFTAISDSLSWAQGTRLCRFEKNALYNTIKLLCTLLLSLIWNFGCQLLEISNVLTIQRLPSSLVIWTAQLFTLLREKVVKILDSLRLEIRGLSASFIGRRYEKTEAK</sequence>
<evidence type="ECO:0000256" key="1">
    <source>
        <dbReference type="SAM" id="MobiDB-lite"/>
    </source>
</evidence>
<proteinExistence type="predicted"/>
<dbReference type="InterPro" id="IPR027938">
    <property type="entry name" value="Adipogenin"/>
</dbReference>
<keyword evidence="2" id="KW-0472">Membrane</keyword>
<feature type="transmembrane region" description="Helical" evidence="2">
    <location>
        <begin position="37"/>
        <end position="60"/>
    </location>
</feature>
<dbReference type="Proteomes" id="UP000827986">
    <property type="component" value="Unassembled WGS sequence"/>
</dbReference>
<accession>A0A9D3XMX4</accession>
<keyword evidence="2" id="KW-1133">Transmembrane helix</keyword>
<gene>
    <name evidence="3" type="ORF">KIL84_009937</name>
</gene>
<dbReference type="GO" id="GO:0045444">
    <property type="term" value="P:fat cell differentiation"/>
    <property type="evidence" value="ECO:0007669"/>
    <property type="project" value="InterPro"/>
</dbReference>
<keyword evidence="4" id="KW-1185">Reference proteome</keyword>
<evidence type="ECO:0008006" key="5">
    <source>
        <dbReference type="Google" id="ProtNLM"/>
    </source>
</evidence>
<evidence type="ECO:0000313" key="3">
    <source>
        <dbReference type="EMBL" id="KAH1182183.1"/>
    </source>
</evidence>
<dbReference type="OrthoDB" id="9426851at2759"/>
<dbReference type="PANTHER" id="PTHR38499">
    <property type="entry name" value="ADIPOGENIN"/>
    <property type="match status" value="1"/>
</dbReference>
<evidence type="ECO:0000313" key="4">
    <source>
        <dbReference type="Proteomes" id="UP000827986"/>
    </source>
</evidence>
<organism evidence="3 4">
    <name type="scientific">Mauremys mutica</name>
    <name type="common">yellowpond turtle</name>
    <dbReference type="NCBI Taxonomy" id="74926"/>
    <lineage>
        <taxon>Eukaryota</taxon>
        <taxon>Metazoa</taxon>
        <taxon>Chordata</taxon>
        <taxon>Craniata</taxon>
        <taxon>Vertebrata</taxon>
        <taxon>Euteleostomi</taxon>
        <taxon>Archelosauria</taxon>
        <taxon>Testudinata</taxon>
        <taxon>Testudines</taxon>
        <taxon>Cryptodira</taxon>
        <taxon>Durocryptodira</taxon>
        <taxon>Testudinoidea</taxon>
        <taxon>Geoemydidae</taxon>
        <taxon>Geoemydinae</taxon>
        <taxon>Mauremys</taxon>
    </lineage>
</organism>
<keyword evidence="2" id="KW-0812">Transmembrane</keyword>
<dbReference type="EMBL" id="JAHDVG010000467">
    <property type="protein sequence ID" value="KAH1182183.1"/>
    <property type="molecule type" value="Genomic_DNA"/>
</dbReference>
<dbReference type="AlphaFoldDB" id="A0A9D3XMX4"/>
<feature type="region of interest" description="Disordered" evidence="1">
    <location>
        <begin position="72"/>
        <end position="96"/>
    </location>
</feature>
<evidence type="ECO:0000256" key="2">
    <source>
        <dbReference type="SAM" id="Phobius"/>
    </source>
</evidence>
<dbReference type="PANTHER" id="PTHR38499:SF1">
    <property type="entry name" value="ADIPOGENIN"/>
    <property type="match status" value="1"/>
</dbReference>
<reference evidence="3" key="1">
    <citation type="submission" date="2021-09" db="EMBL/GenBank/DDBJ databases">
        <title>The genome of Mauremys mutica provides insights into the evolution of semi-aquatic lifestyle.</title>
        <authorList>
            <person name="Gong S."/>
            <person name="Gao Y."/>
        </authorList>
    </citation>
    <scope>NUCLEOTIDE SEQUENCE</scope>
    <source>
        <strain evidence="3">MM-2020</strain>
        <tissue evidence="3">Muscle</tissue>
    </source>
</reference>
<dbReference type="Pfam" id="PF15202">
    <property type="entry name" value="Adipogenin"/>
    <property type="match status" value="1"/>
</dbReference>
<protein>
    <recommendedName>
        <fullName evidence="5">Adipogenin</fullName>
    </recommendedName>
</protein>
<name>A0A9D3XMX4_9SAUR</name>